<dbReference type="CDD" id="cd17502">
    <property type="entry name" value="MFS_Azr1_MDR_like"/>
    <property type="match status" value="1"/>
</dbReference>
<dbReference type="EMBL" id="KN838737">
    <property type="protein sequence ID" value="KIJ95956.1"/>
    <property type="molecule type" value="Genomic_DNA"/>
</dbReference>
<feature type="transmembrane region" description="Helical" evidence="8">
    <location>
        <begin position="241"/>
        <end position="258"/>
    </location>
</feature>
<feature type="region of interest" description="Disordered" evidence="7">
    <location>
        <begin position="1"/>
        <end position="34"/>
    </location>
</feature>
<dbReference type="PANTHER" id="PTHR23501">
    <property type="entry name" value="MAJOR FACILITATOR SUPERFAMILY"/>
    <property type="match status" value="1"/>
</dbReference>
<feature type="domain" description="Major facilitator superfamily (MFS) profile" evidence="9">
    <location>
        <begin position="49"/>
        <end position="536"/>
    </location>
</feature>
<evidence type="ECO:0000256" key="7">
    <source>
        <dbReference type="SAM" id="MobiDB-lite"/>
    </source>
</evidence>
<dbReference type="PANTHER" id="PTHR23501:SF84">
    <property type="entry name" value="VACUOLAR MEMBRANE AMINO ACID UPTAKE TRANSPORTER FNX2"/>
    <property type="match status" value="1"/>
</dbReference>
<feature type="transmembrane region" description="Helical" evidence="8">
    <location>
        <begin position="200"/>
        <end position="221"/>
    </location>
</feature>
<protein>
    <recommendedName>
        <fullName evidence="9">Major facilitator superfamily (MFS) profile domain-containing protein</fullName>
    </recommendedName>
</protein>
<evidence type="ECO:0000256" key="3">
    <source>
        <dbReference type="ARBA" id="ARBA00022448"/>
    </source>
</evidence>
<proteinExistence type="inferred from homology"/>
<name>A0A0C9XE57_9AGAR</name>
<feature type="transmembrane region" description="Helical" evidence="8">
    <location>
        <begin position="175"/>
        <end position="194"/>
    </location>
</feature>
<dbReference type="Proteomes" id="UP000054477">
    <property type="component" value="Unassembled WGS sequence"/>
</dbReference>
<feature type="transmembrane region" description="Helical" evidence="8">
    <location>
        <begin position="440"/>
        <end position="461"/>
    </location>
</feature>
<feature type="transmembrane region" description="Helical" evidence="8">
    <location>
        <begin position="270"/>
        <end position="288"/>
    </location>
</feature>
<feature type="transmembrane region" description="Helical" evidence="8">
    <location>
        <begin position="48"/>
        <end position="74"/>
    </location>
</feature>
<reference evidence="10 11" key="1">
    <citation type="submission" date="2014-04" db="EMBL/GenBank/DDBJ databases">
        <authorList>
            <consortium name="DOE Joint Genome Institute"/>
            <person name="Kuo A."/>
            <person name="Kohler A."/>
            <person name="Nagy L.G."/>
            <person name="Floudas D."/>
            <person name="Copeland A."/>
            <person name="Barry K.W."/>
            <person name="Cichocki N."/>
            <person name="Veneault-Fourrey C."/>
            <person name="LaButti K."/>
            <person name="Lindquist E.A."/>
            <person name="Lipzen A."/>
            <person name="Lundell T."/>
            <person name="Morin E."/>
            <person name="Murat C."/>
            <person name="Sun H."/>
            <person name="Tunlid A."/>
            <person name="Henrissat B."/>
            <person name="Grigoriev I.V."/>
            <person name="Hibbett D.S."/>
            <person name="Martin F."/>
            <person name="Nordberg H.P."/>
            <person name="Cantor M.N."/>
            <person name="Hua S.X."/>
        </authorList>
    </citation>
    <scope>NUCLEOTIDE SEQUENCE [LARGE SCALE GENOMIC DNA]</scope>
    <source>
        <strain evidence="10 11">LaAM-08-1</strain>
    </source>
</reference>
<evidence type="ECO:0000256" key="1">
    <source>
        <dbReference type="ARBA" id="ARBA00004127"/>
    </source>
</evidence>
<comment type="similarity">
    <text evidence="2">Belongs to the major facilitator superfamily.</text>
</comment>
<dbReference type="InterPro" id="IPR036259">
    <property type="entry name" value="MFS_trans_sf"/>
</dbReference>
<gene>
    <name evidence="10" type="ORF">K443DRAFT_682649</name>
</gene>
<evidence type="ECO:0000256" key="4">
    <source>
        <dbReference type="ARBA" id="ARBA00022692"/>
    </source>
</evidence>
<feature type="transmembrane region" description="Helical" evidence="8">
    <location>
        <begin position="510"/>
        <end position="532"/>
    </location>
</feature>
<reference evidence="11" key="2">
    <citation type="submission" date="2015-01" db="EMBL/GenBank/DDBJ databases">
        <title>Evolutionary Origins and Diversification of the Mycorrhizal Mutualists.</title>
        <authorList>
            <consortium name="DOE Joint Genome Institute"/>
            <consortium name="Mycorrhizal Genomics Consortium"/>
            <person name="Kohler A."/>
            <person name="Kuo A."/>
            <person name="Nagy L.G."/>
            <person name="Floudas D."/>
            <person name="Copeland A."/>
            <person name="Barry K.W."/>
            <person name="Cichocki N."/>
            <person name="Veneault-Fourrey C."/>
            <person name="LaButti K."/>
            <person name="Lindquist E.A."/>
            <person name="Lipzen A."/>
            <person name="Lundell T."/>
            <person name="Morin E."/>
            <person name="Murat C."/>
            <person name="Riley R."/>
            <person name="Ohm R."/>
            <person name="Sun H."/>
            <person name="Tunlid A."/>
            <person name="Henrissat B."/>
            <person name="Grigoriev I.V."/>
            <person name="Hibbett D.S."/>
            <person name="Martin F."/>
        </authorList>
    </citation>
    <scope>NUCLEOTIDE SEQUENCE [LARGE SCALE GENOMIC DNA]</scope>
    <source>
        <strain evidence="11">LaAM-08-1</strain>
    </source>
</reference>
<dbReference type="GO" id="GO:0000329">
    <property type="term" value="C:fungal-type vacuole membrane"/>
    <property type="evidence" value="ECO:0007669"/>
    <property type="project" value="TreeGrafter"/>
</dbReference>
<evidence type="ECO:0000313" key="11">
    <source>
        <dbReference type="Proteomes" id="UP000054477"/>
    </source>
</evidence>
<evidence type="ECO:0000256" key="6">
    <source>
        <dbReference type="ARBA" id="ARBA00023136"/>
    </source>
</evidence>
<keyword evidence="5 8" id="KW-1133">Transmembrane helix</keyword>
<feature type="transmembrane region" description="Helical" evidence="8">
    <location>
        <begin position="139"/>
        <end position="163"/>
    </location>
</feature>
<keyword evidence="11" id="KW-1185">Reference proteome</keyword>
<comment type="subcellular location">
    <subcellularLocation>
        <location evidence="1">Endomembrane system</location>
        <topology evidence="1">Multi-pass membrane protein</topology>
    </subcellularLocation>
</comment>
<dbReference type="InterPro" id="IPR020846">
    <property type="entry name" value="MFS_dom"/>
</dbReference>
<feature type="transmembrane region" description="Helical" evidence="8">
    <location>
        <begin position="114"/>
        <end position="133"/>
    </location>
</feature>
<accession>A0A0C9XE57</accession>
<dbReference type="PROSITE" id="PS50850">
    <property type="entry name" value="MFS"/>
    <property type="match status" value="1"/>
</dbReference>
<dbReference type="FunFam" id="1.20.1720.10:FF:000013">
    <property type="entry name" value="Related to multidrug resistance proteins"/>
    <property type="match status" value="1"/>
</dbReference>
<dbReference type="HOGENOM" id="CLU_000960_22_3_1"/>
<evidence type="ECO:0000256" key="5">
    <source>
        <dbReference type="ARBA" id="ARBA00022989"/>
    </source>
</evidence>
<dbReference type="SUPFAM" id="SSF103473">
    <property type="entry name" value="MFS general substrate transporter"/>
    <property type="match status" value="1"/>
</dbReference>
<sequence length="542" mass="58218">MSQEREPLLSDLDLNNDRPTDYQSRSDGVDNAEQQVEREETAKGSYMAFVLPMAVGIFLCAMDGTIVVSSAAAIGSELNELQNTSWIATAYLLTLTSFQPLYGKLSDIFGRKNCLLFSYSIFSIGCLLCGLSRNMNELIICRAFAGIGGGGMQTIVSIIMSDVVPLRSRGTWQGVLNIVWTTGTVVGASLGGLFADTIGWRWAFLIQVPIALIAIIAVSLALHLPKVESGGFKANLKRVDFLGAICLVSAVFFLLFGLDRGGNVSWNDELTIYSMCAFFVAFVTFAFVEMEWASEPFAPKRIIVNRSLIASYLVNFFGIASGFTMIFYIALYFQAVQGRTASETGIWLLLSVGGSLTGSLCGGLIIQATGKYYLLTVAGYIVFFLGTTSTTLSSGVIITSSIGIALGLVFSSLGNGSGITTSLISLIANAGQADQAIATAVSYLFRSLGSVVGLSVGASLVQGTLRSSLQRKLSGQDVDEIIRRVRESLSYLDELDPVTRAMVTTSYDEAIHVTFWFSVIMAACAMISAIFIKEKPIPAKTT</sequence>
<feature type="transmembrane region" description="Helical" evidence="8">
    <location>
        <begin position="309"/>
        <end position="333"/>
    </location>
</feature>
<evidence type="ECO:0000313" key="10">
    <source>
        <dbReference type="EMBL" id="KIJ95956.1"/>
    </source>
</evidence>
<evidence type="ECO:0000256" key="8">
    <source>
        <dbReference type="SAM" id="Phobius"/>
    </source>
</evidence>
<keyword evidence="6 8" id="KW-0472">Membrane</keyword>
<dbReference type="GO" id="GO:0015174">
    <property type="term" value="F:basic amino acid transmembrane transporter activity"/>
    <property type="evidence" value="ECO:0007669"/>
    <property type="project" value="TreeGrafter"/>
</dbReference>
<dbReference type="InterPro" id="IPR011701">
    <property type="entry name" value="MFS"/>
</dbReference>
<dbReference type="GO" id="GO:0012505">
    <property type="term" value="C:endomembrane system"/>
    <property type="evidence" value="ECO:0007669"/>
    <property type="project" value="UniProtKB-SubCell"/>
</dbReference>
<dbReference type="OrthoDB" id="3437016at2759"/>
<evidence type="ECO:0000256" key="2">
    <source>
        <dbReference type="ARBA" id="ARBA00008335"/>
    </source>
</evidence>
<feature type="transmembrane region" description="Helical" evidence="8">
    <location>
        <begin position="373"/>
        <end position="398"/>
    </location>
</feature>
<organism evidence="10 11">
    <name type="scientific">Laccaria amethystina LaAM-08-1</name>
    <dbReference type="NCBI Taxonomy" id="1095629"/>
    <lineage>
        <taxon>Eukaryota</taxon>
        <taxon>Fungi</taxon>
        <taxon>Dikarya</taxon>
        <taxon>Basidiomycota</taxon>
        <taxon>Agaricomycotina</taxon>
        <taxon>Agaricomycetes</taxon>
        <taxon>Agaricomycetidae</taxon>
        <taxon>Agaricales</taxon>
        <taxon>Agaricineae</taxon>
        <taxon>Hydnangiaceae</taxon>
        <taxon>Laccaria</taxon>
    </lineage>
</organism>
<dbReference type="Pfam" id="PF07690">
    <property type="entry name" value="MFS_1"/>
    <property type="match status" value="1"/>
</dbReference>
<dbReference type="Gene3D" id="1.20.1250.20">
    <property type="entry name" value="MFS general substrate transporter like domains"/>
    <property type="match status" value="2"/>
</dbReference>
<keyword evidence="3" id="KW-0813">Transport</keyword>
<keyword evidence="4 8" id="KW-0812">Transmembrane</keyword>
<feature type="transmembrane region" description="Helical" evidence="8">
    <location>
        <begin position="345"/>
        <end position="366"/>
    </location>
</feature>
<dbReference type="STRING" id="1095629.A0A0C9XE57"/>
<feature type="transmembrane region" description="Helical" evidence="8">
    <location>
        <begin position="404"/>
        <end position="428"/>
    </location>
</feature>
<dbReference type="AlphaFoldDB" id="A0A0C9XE57"/>
<evidence type="ECO:0000259" key="9">
    <source>
        <dbReference type="PROSITE" id="PS50850"/>
    </source>
</evidence>